<dbReference type="OrthoDB" id="9806253at2"/>
<evidence type="ECO:0000256" key="6">
    <source>
        <dbReference type="SAM" id="SignalP"/>
    </source>
</evidence>
<dbReference type="PANTHER" id="PTHR33507:SF3">
    <property type="entry name" value="INNER MEMBRANE PROTEIN YBBJ"/>
    <property type="match status" value="1"/>
</dbReference>
<evidence type="ECO:0000259" key="9">
    <source>
        <dbReference type="Pfam" id="PF25145"/>
    </source>
</evidence>
<dbReference type="Pfam" id="PF24961">
    <property type="entry name" value="NfeD_membrane"/>
    <property type="match status" value="1"/>
</dbReference>
<accession>A0A7L4UQB1</accession>
<dbReference type="Pfam" id="PF01957">
    <property type="entry name" value="NfeD"/>
    <property type="match status" value="1"/>
</dbReference>
<evidence type="ECO:0000256" key="2">
    <source>
        <dbReference type="ARBA" id="ARBA00022692"/>
    </source>
</evidence>
<evidence type="ECO:0000256" key="3">
    <source>
        <dbReference type="ARBA" id="ARBA00022989"/>
    </source>
</evidence>
<name>A0A7L4UQB1_BALHA</name>
<keyword evidence="10" id="KW-0378">Hydrolase</keyword>
<dbReference type="InterPro" id="IPR012340">
    <property type="entry name" value="NA-bd_OB-fold"/>
</dbReference>
<feature type="chain" id="PRO_5029476011" evidence="6">
    <location>
        <begin position="22"/>
        <end position="468"/>
    </location>
</feature>
<dbReference type="GO" id="GO:0005886">
    <property type="term" value="C:plasma membrane"/>
    <property type="evidence" value="ECO:0007669"/>
    <property type="project" value="TreeGrafter"/>
</dbReference>
<evidence type="ECO:0000313" key="11">
    <source>
        <dbReference type="Proteomes" id="UP000251835"/>
    </source>
</evidence>
<keyword evidence="6" id="KW-0732">Signal</keyword>
<evidence type="ECO:0000256" key="4">
    <source>
        <dbReference type="ARBA" id="ARBA00023136"/>
    </source>
</evidence>
<protein>
    <submittedName>
        <fullName evidence="10">Membrane-bound serine protease (ClpP class)</fullName>
    </submittedName>
</protein>
<keyword evidence="4 5" id="KW-0472">Membrane</keyword>
<comment type="subcellular location">
    <subcellularLocation>
        <location evidence="1">Membrane</location>
        <topology evidence="1">Multi-pass membrane protein</topology>
    </subcellularLocation>
</comment>
<dbReference type="Pfam" id="PF25145">
    <property type="entry name" value="NfeD1b_N"/>
    <property type="match status" value="1"/>
</dbReference>
<dbReference type="RefSeq" id="WP_116495531.1">
    <property type="nucleotide sequence ID" value="NZ_QENZ01000003.1"/>
</dbReference>
<keyword evidence="10" id="KW-0645">Protease</keyword>
<dbReference type="InterPro" id="IPR029045">
    <property type="entry name" value="ClpP/crotonase-like_dom_sf"/>
</dbReference>
<evidence type="ECO:0000259" key="7">
    <source>
        <dbReference type="Pfam" id="PF01957"/>
    </source>
</evidence>
<dbReference type="InterPro" id="IPR056738">
    <property type="entry name" value="NfeD1b_N"/>
</dbReference>
<proteinExistence type="predicted"/>
<keyword evidence="3 5" id="KW-1133">Transmembrane helix</keyword>
<evidence type="ECO:0000313" key="10">
    <source>
        <dbReference type="EMBL" id="PVX51965.1"/>
    </source>
</evidence>
<feature type="domain" description="NfeD integral membrane" evidence="8">
    <location>
        <begin position="252"/>
        <end position="375"/>
    </location>
</feature>
<dbReference type="AlphaFoldDB" id="A0A7L4UQB1"/>
<keyword evidence="2 5" id="KW-0812">Transmembrane</keyword>
<dbReference type="Proteomes" id="UP000251835">
    <property type="component" value="Unassembled WGS sequence"/>
</dbReference>
<dbReference type="Gene3D" id="3.90.226.10">
    <property type="entry name" value="2-enoyl-CoA Hydratase, Chain A, domain 1"/>
    <property type="match status" value="1"/>
</dbReference>
<feature type="domain" description="NfeD1b N-terminal" evidence="9">
    <location>
        <begin position="32"/>
        <end position="233"/>
    </location>
</feature>
<evidence type="ECO:0000256" key="5">
    <source>
        <dbReference type="SAM" id="Phobius"/>
    </source>
</evidence>
<reference evidence="10 11" key="1">
    <citation type="submission" date="2018-05" db="EMBL/GenBank/DDBJ databases">
        <title>Genomic Encyclopedia of Type Strains, Phase IV (KMG-IV): sequencing the most valuable type-strain genomes for metagenomic binning, comparative biology and taxonomic classification.</title>
        <authorList>
            <person name="Goeker M."/>
        </authorList>
    </citation>
    <scope>NUCLEOTIDE SEQUENCE [LARGE SCALE GENOMIC DNA]</scope>
    <source>
        <strain evidence="10 11">DSM 28579</strain>
    </source>
</reference>
<evidence type="ECO:0000259" key="8">
    <source>
        <dbReference type="Pfam" id="PF24961"/>
    </source>
</evidence>
<gene>
    <name evidence="10" type="ORF">C7377_0259</name>
</gene>
<feature type="transmembrane region" description="Helical" evidence="5">
    <location>
        <begin position="298"/>
        <end position="317"/>
    </location>
</feature>
<dbReference type="InterPro" id="IPR056739">
    <property type="entry name" value="NfeD_membrane"/>
</dbReference>
<dbReference type="PANTHER" id="PTHR33507">
    <property type="entry name" value="INNER MEMBRANE PROTEIN YBBJ"/>
    <property type="match status" value="1"/>
</dbReference>
<feature type="transmembrane region" description="Helical" evidence="5">
    <location>
        <begin position="243"/>
        <end position="266"/>
    </location>
</feature>
<keyword evidence="11" id="KW-1185">Reference proteome</keyword>
<feature type="domain" description="NfeD-like C-terminal" evidence="7">
    <location>
        <begin position="413"/>
        <end position="457"/>
    </location>
</feature>
<dbReference type="SUPFAM" id="SSF141322">
    <property type="entry name" value="NfeD domain-like"/>
    <property type="match status" value="1"/>
</dbReference>
<dbReference type="CDD" id="cd07021">
    <property type="entry name" value="Clp_protease_NfeD_like"/>
    <property type="match status" value="1"/>
</dbReference>
<feature type="transmembrane region" description="Helical" evidence="5">
    <location>
        <begin position="362"/>
        <end position="384"/>
    </location>
</feature>
<comment type="caution">
    <text evidence="10">The sequence shown here is derived from an EMBL/GenBank/DDBJ whole genome shotgun (WGS) entry which is preliminary data.</text>
</comment>
<organism evidence="10 11">
    <name type="scientific">Balneicella halophila</name>
    <dbReference type="NCBI Taxonomy" id="1537566"/>
    <lineage>
        <taxon>Bacteria</taxon>
        <taxon>Pseudomonadati</taxon>
        <taxon>Bacteroidota</taxon>
        <taxon>Bacteroidia</taxon>
        <taxon>Bacteroidales</taxon>
        <taxon>Balneicellaceae</taxon>
        <taxon>Balneicella</taxon>
    </lineage>
</organism>
<feature type="signal peptide" evidence="6">
    <location>
        <begin position="1"/>
        <end position="21"/>
    </location>
</feature>
<dbReference type="InterPro" id="IPR052165">
    <property type="entry name" value="Membrane_assoc_protease"/>
</dbReference>
<feature type="transmembrane region" description="Helical" evidence="5">
    <location>
        <begin position="273"/>
        <end position="292"/>
    </location>
</feature>
<dbReference type="GO" id="GO:0008233">
    <property type="term" value="F:peptidase activity"/>
    <property type="evidence" value="ECO:0007669"/>
    <property type="project" value="UniProtKB-KW"/>
</dbReference>
<evidence type="ECO:0000256" key="1">
    <source>
        <dbReference type="ARBA" id="ARBA00004141"/>
    </source>
</evidence>
<dbReference type="GO" id="GO:0006508">
    <property type="term" value="P:proteolysis"/>
    <property type="evidence" value="ECO:0007669"/>
    <property type="project" value="UniProtKB-KW"/>
</dbReference>
<dbReference type="Gene3D" id="2.40.50.140">
    <property type="entry name" value="Nucleic acid-binding proteins"/>
    <property type="match status" value="1"/>
</dbReference>
<dbReference type="InterPro" id="IPR002810">
    <property type="entry name" value="NfeD-like_C"/>
</dbReference>
<dbReference type="EMBL" id="QENZ01000003">
    <property type="protein sequence ID" value="PVX51965.1"/>
    <property type="molecule type" value="Genomic_DNA"/>
</dbReference>
<dbReference type="SUPFAM" id="SSF52096">
    <property type="entry name" value="ClpP/crotonase"/>
    <property type="match status" value="1"/>
</dbReference>
<sequence>MIRSILYILLLFISLSNALWAQERADSKKKQKVYQFELNDEIGPGSWRKMQQALAEAKTENADIFLIHMNTYGGALVAADSMRTAILQYPIPTYVFIDNNAASAGALISIACDSIYMRPGANIGAATVVNGTDGQAMPDKYQSYMRSMMRATAEAHGGDTINKNGKQIIKWRRNPAIAEAMVDDRLAVPNVIDSGKTLTFTTNEAILHGFCEAKAESVEEILQRANVINYEIKNYEPTALQNIISFLVNPILQSVLIMLLIGGIWFELQSPGIGFPLAVAGLAALLYFMPLILEGLAAYWEIALFILGVILLLVEFLIIPGFGVPGIIGSILIFIGLVLSMVDTLDFDFNPTQSYNALLQAVFQISISFIVFMAIAFTFGSTFFRTKAFQRIALNTQMKNDAGYISTKNSLRNYIGKEGIVFSDLRPSGSIEVDGEYLDAVAISGLIPKGEKIIVKKYTMGQLYVEEV</sequence>